<sequence length="78" mass="8448">MTVDVSLERNIITEVEVTPHATNETSLELQQRFAEAVPAVVIGKDIGEVEVGRLAGSSGTPDGFNDAIRQIREQAKNE</sequence>
<reference evidence="1 2" key="1">
    <citation type="submission" date="2017-07" db="EMBL/GenBank/DDBJ databases">
        <title>Isolation and whole genome analysis of endospore-forming bacteria from heroin.</title>
        <authorList>
            <person name="Kalinowski J."/>
            <person name="Ahrens B."/>
            <person name="Al-Dilaimi A."/>
            <person name="Winkler A."/>
            <person name="Wibberg D."/>
            <person name="Schleenbecker U."/>
            <person name="Ruckert C."/>
            <person name="Wolfel R."/>
            <person name="Grass G."/>
        </authorList>
    </citation>
    <scope>NUCLEOTIDE SEQUENCE [LARGE SCALE GENOMIC DNA]</scope>
    <source>
        <strain evidence="1 2">7517-1</strain>
    </source>
</reference>
<comment type="caution">
    <text evidence="1">The sequence shown here is derived from an EMBL/GenBank/DDBJ whole genome shotgun (WGS) entry which is preliminary data.</text>
</comment>
<keyword evidence="2" id="KW-1185">Reference proteome</keyword>
<proteinExistence type="predicted"/>
<organism evidence="1 2">
    <name type="scientific">Terribacillus saccharophilus</name>
    <dbReference type="NCBI Taxonomy" id="361277"/>
    <lineage>
        <taxon>Bacteria</taxon>
        <taxon>Bacillati</taxon>
        <taxon>Bacillota</taxon>
        <taxon>Bacilli</taxon>
        <taxon>Bacillales</taxon>
        <taxon>Bacillaceae</taxon>
        <taxon>Terribacillus</taxon>
    </lineage>
</organism>
<gene>
    <name evidence="1" type="ORF">CHH48_01520</name>
</gene>
<evidence type="ECO:0008006" key="3">
    <source>
        <dbReference type="Google" id="ProtNLM"/>
    </source>
</evidence>
<dbReference type="EMBL" id="NPBJ01000003">
    <property type="protein sequence ID" value="PAE01682.1"/>
    <property type="molecule type" value="Genomic_DNA"/>
</dbReference>
<accession>A0ABX4H3G2</accession>
<dbReference type="Proteomes" id="UP000216852">
    <property type="component" value="Unassembled WGS sequence"/>
</dbReference>
<evidence type="ECO:0000313" key="2">
    <source>
        <dbReference type="Proteomes" id="UP000216852"/>
    </source>
</evidence>
<evidence type="ECO:0000313" key="1">
    <source>
        <dbReference type="EMBL" id="PAE01682.1"/>
    </source>
</evidence>
<name>A0ABX4H3G2_9BACI</name>
<protein>
    <recommendedName>
        <fullName evidence="3">Thioredoxin-like fold domain-containing protein</fullName>
    </recommendedName>
</protein>